<sequence>MTTRYDIIPDIHADIDRLTQTLSTLGYVSDGEVWGHPEGRIAAFLGDFIDMGRANKAVLTLVRTMRDQGNAVAIMGNHELNALLYHQPGLNADGTDDGYMRAHSDKNRAQHQTFLDEFPVGHADTAEMLEWFLTLPMFLDLGGLRLVHACWDDVRIETILARRPSGLLAQGDLQEVALEDDASCFAEAVLTTLKGPEAELPTPYFFHDIKGHKRTGLRLKWWQSGAMTWRDAALSVPDPAVLPGTPIEGEVAFRAYDAEAKPVFFGHYKRLGSPAIDAPNAVCLDYPRVTCAYKWAGEHQLDSKNLILID</sequence>
<dbReference type="RefSeq" id="WP_093968740.1">
    <property type="nucleotide sequence ID" value="NZ_FXYE01000003.1"/>
</dbReference>
<dbReference type="InterPro" id="IPR029052">
    <property type="entry name" value="Metallo-depent_PP-like"/>
</dbReference>
<dbReference type="PANTHER" id="PTHR42850">
    <property type="entry name" value="METALLOPHOSPHOESTERASE"/>
    <property type="match status" value="1"/>
</dbReference>
<dbReference type="OrthoDB" id="9807890at2"/>
<name>A0A238L880_9RHOB</name>
<dbReference type="PANTHER" id="PTHR42850:SF7">
    <property type="entry name" value="BIS(5'-NUCLEOSYL)-TETRAPHOSPHATASE PRPE [ASYMMETRICAL]"/>
    <property type="match status" value="1"/>
</dbReference>
<evidence type="ECO:0000313" key="2">
    <source>
        <dbReference type="EMBL" id="SMX51040.1"/>
    </source>
</evidence>
<dbReference type="EMBL" id="FXYE01000003">
    <property type="protein sequence ID" value="SMX51040.1"/>
    <property type="molecule type" value="Genomic_DNA"/>
</dbReference>
<dbReference type="Gene3D" id="3.60.21.10">
    <property type="match status" value="1"/>
</dbReference>
<dbReference type="Pfam" id="PF00149">
    <property type="entry name" value="Metallophos"/>
    <property type="match status" value="1"/>
</dbReference>
<protein>
    <submittedName>
        <fullName evidence="2">Bis(5'-nucleosyl)-tetraphosphatase PrpE [asymmetrical]</fullName>
        <ecNumber evidence="2">3.6.1.17</ecNumber>
    </submittedName>
</protein>
<evidence type="ECO:0000313" key="3">
    <source>
        <dbReference type="Proteomes" id="UP000202922"/>
    </source>
</evidence>
<dbReference type="EC" id="3.6.1.17" evidence="2"/>
<dbReference type="InterPro" id="IPR050126">
    <property type="entry name" value="Ap4A_hydrolase"/>
</dbReference>
<dbReference type="AlphaFoldDB" id="A0A238L880"/>
<dbReference type="GO" id="GO:0016791">
    <property type="term" value="F:phosphatase activity"/>
    <property type="evidence" value="ECO:0007669"/>
    <property type="project" value="TreeGrafter"/>
</dbReference>
<gene>
    <name evidence="2" type="primary">prpE</name>
    <name evidence="2" type="ORF">COL8621_03570</name>
</gene>
<organism evidence="2 3">
    <name type="scientific">Actibacterium lipolyticum</name>
    <dbReference type="NCBI Taxonomy" id="1524263"/>
    <lineage>
        <taxon>Bacteria</taxon>
        <taxon>Pseudomonadati</taxon>
        <taxon>Pseudomonadota</taxon>
        <taxon>Alphaproteobacteria</taxon>
        <taxon>Rhodobacterales</taxon>
        <taxon>Roseobacteraceae</taxon>
        <taxon>Actibacterium</taxon>
    </lineage>
</organism>
<dbReference type="GO" id="GO:0004081">
    <property type="term" value="F:bis(5'-nucleosyl)-tetraphosphatase (asymmetrical) activity"/>
    <property type="evidence" value="ECO:0007669"/>
    <property type="project" value="UniProtKB-EC"/>
</dbReference>
<feature type="domain" description="Calcineurin-like phosphoesterase" evidence="1">
    <location>
        <begin position="6"/>
        <end position="103"/>
    </location>
</feature>
<proteinExistence type="predicted"/>
<keyword evidence="3" id="KW-1185">Reference proteome</keyword>
<dbReference type="Proteomes" id="UP000202922">
    <property type="component" value="Unassembled WGS sequence"/>
</dbReference>
<dbReference type="GO" id="GO:0005737">
    <property type="term" value="C:cytoplasm"/>
    <property type="evidence" value="ECO:0007669"/>
    <property type="project" value="TreeGrafter"/>
</dbReference>
<accession>A0A238L880</accession>
<reference evidence="3" key="1">
    <citation type="submission" date="2017-05" db="EMBL/GenBank/DDBJ databases">
        <authorList>
            <person name="Rodrigo-Torres L."/>
            <person name="Arahal R. D."/>
            <person name="Lucena T."/>
        </authorList>
    </citation>
    <scope>NUCLEOTIDE SEQUENCE [LARGE SCALE GENOMIC DNA]</scope>
    <source>
        <strain evidence="3">CECT 8621</strain>
    </source>
</reference>
<dbReference type="InterPro" id="IPR004843">
    <property type="entry name" value="Calcineurin-like_PHP"/>
</dbReference>
<evidence type="ECO:0000259" key="1">
    <source>
        <dbReference type="Pfam" id="PF00149"/>
    </source>
</evidence>
<dbReference type="SUPFAM" id="SSF56300">
    <property type="entry name" value="Metallo-dependent phosphatases"/>
    <property type="match status" value="1"/>
</dbReference>
<keyword evidence="2" id="KW-0378">Hydrolase</keyword>